<evidence type="ECO:0000313" key="5">
    <source>
        <dbReference type="EMBL" id="MRV70112.1"/>
    </source>
</evidence>
<feature type="binding site" evidence="2">
    <location>
        <position position="111"/>
    </location>
    <ligand>
        <name>substrate</name>
    </ligand>
</feature>
<organism evidence="5 6">
    <name type="scientific">Pseudoduganella rivuli</name>
    <dbReference type="NCBI Taxonomy" id="2666085"/>
    <lineage>
        <taxon>Bacteria</taxon>
        <taxon>Pseudomonadati</taxon>
        <taxon>Pseudomonadota</taxon>
        <taxon>Betaproteobacteria</taxon>
        <taxon>Burkholderiales</taxon>
        <taxon>Oxalobacteraceae</taxon>
        <taxon>Telluria group</taxon>
        <taxon>Pseudoduganella</taxon>
    </lineage>
</organism>
<dbReference type="PRINTS" id="PR00069">
    <property type="entry name" value="ALDKETRDTASE"/>
</dbReference>
<dbReference type="Pfam" id="PF00248">
    <property type="entry name" value="Aldo_ket_red"/>
    <property type="match status" value="1"/>
</dbReference>
<evidence type="ECO:0000256" key="1">
    <source>
        <dbReference type="PIRSR" id="PIRSR000097-1"/>
    </source>
</evidence>
<feature type="active site" description="Proton donor" evidence="1">
    <location>
        <position position="53"/>
    </location>
</feature>
<dbReference type="CDD" id="cd19138">
    <property type="entry name" value="AKR_YeaE"/>
    <property type="match status" value="1"/>
</dbReference>
<dbReference type="Proteomes" id="UP000446768">
    <property type="component" value="Unassembled WGS sequence"/>
</dbReference>
<dbReference type="InterPro" id="IPR023210">
    <property type="entry name" value="NADP_OxRdtase_dom"/>
</dbReference>
<accession>A0A7X2LRN5</accession>
<feature type="domain" description="NADP-dependent oxidoreductase" evidence="4">
    <location>
        <begin position="15"/>
        <end position="269"/>
    </location>
</feature>
<comment type="caution">
    <text evidence="5">The sequence shown here is derived from an EMBL/GenBank/DDBJ whole genome shotgun (WGS) entry which is preliminary data.</text>
</comment>
<dbReference type="InterPro" id="IPR020471">
    <property type="entry name" value="AKR"/>
</dbReference>
<dbReference type="SUPFAM" id="SSF51430">
    <property type="entry name" value="NAD(P)-linked oxidoreductase"/>
    <property type="match status" value="1"/>
</dbReference>
<sequence>MKTVQLSSGRTVPSLGLGTWNMGENDAHHQREVRALQLGLDLGMNLIDTAEMYGDGGAEEVVGDAIAGRRGSVYLVSKVYPHNATFKGVQAACERSLKRLKTDYLDCYLLHWRGSVPLAETLDGFKALKQAGKIRDYGVSNFDLDDMEEARSLDGGDGIVTNQVLYNLTRRGIEWNLLPWSQQHNIPVMAYSPLESSTPGEQRVLLGNRSLLAVAERHSATPAQIALAWLLRQDQVIVIPKSSNPDHVQLNRKAADIILTADDLAELDKGFPRPRKGTPLDMR</sequence>
<name>A0A7X2LRN5_9BURK</name>
<protein>
    <submittedName>
        <fullName evidence="5">Aldo/keto reductase</fullName>
    </submittedName>
</protein>
<reference evidence="5 6" key="1">
    <citation type="submission" date="2019-11" db="EMBL/GenBank/DDBJ databases">
        <title>Novel species isolated from a subtropical stream in China.</title>
        <authorList>
            <person name="Lu H."/>
        </authorList>
    </citation>
    <scope>NUCLEOTIDE SEQUENCE [LARGE SCALE GENOMIC DNA]</scope>
    <source>
        <strain evidence="5 6">FT92W</strain>
    </source>
</reference>
<proteinExistence type="predicted"/>
<dbReference type="RefSeq" id="WP_154370619.1">
    <property type="nucleotide sequence ID" value="NZ_WKJJ01000001.1"/>
</dbReference>
<dbReference type="Gene3D" id="3.20.20.100">
    <property type="entry name" value="NADP-dependent oxidoreductase domain"/>
    <property type="match status" value="1"/>
</dbReference>
<dbReference type="GO" id="GO:0016491">
    <property type="term" value="F:oxidoreductase activity"/>
    <property type="evidence" value="ECO:0007669"/>
    <property type="project" value="InterPro"/>
</dbReference>
<evidence type="ECO:0000313" key="6">
    <source>
        <dbReference type="Proteomes" id="UP000446768"/>
    </source>
</evidence>
<dbReference type="PANTHER" id="PTHR43638:SF3">
    <property type="entry name" value="ALDEHYDE REDUCTASE"/>
    <property type="match status" value="1"/>
</dbReference>
<dbReference type="PIRSF" id="PIRSF000097">
    <property type="entry name" value="AKR"/>
    <property type="match status" value="1"/>
</dbReference>
<evidence type="ECO:0000256" key="3">
    <source>
        <dbReference type="PIRSR" id="PIRSR000097-3"/>
    </source>
</evidence>
<dbReference type="EMBL" id="WKJJ01000001">
    <property type="protein sequence ID" value="MRV70112.1"/>
    <property type="molecule type" value="Genomic_DNA"/>
</dbReference>
<gene>
    <name evidence="5" type="ORF">GJ700_00040</name>
</gene>
<feature type="site" description="Lowers pKa of active site Tyr" evidence="3">
    <location>
        <position position="78"/>
    </location>
</feature>
<dbReference type="AlphaFoldDB" id="A0A7X2LRN5"/>
<dbReference type="PANTHER" id="PTHR43638">
    <property type="entry name" value="OXIDOREDUCTASE, ALDO/KETO REDUCTASE FAMILY PROTEIN"/>
    <property type="match status" value="1"/>
</dbReference>
<keyword evidence="6" id="KW-1185">Reference proteome</keyword>
<evidence type="ECO:0000256" key="2">
    <source>
        <dbReference type="PIRSR" id="PIRSR000097-2"/>
    </source>
</evidence>
<evidence type="ECO:0000259" key="4">
    <source>
        <dbReference type="Pfam" id="PF00248"/>
    </source>
</evidence>
<dbReference type="InterPro" id="IPR036812">
    <property type="entry name" value="NAD(P)_OxRdtase_dom_sf"/>
</dbReference>